<evidence type="ECO:0000256" key="11">
    <source>
        <dbReference type="ARBA" id="ARBA00023242"/>
    </source>
</evidence>
<dbReference type="STRING" id="157072.A0A024UJA0"/>
<keyword evidence="6" id="KW-0347">Helicase</keyword>
<dbReference type="InterPro" id="IPR005160">
    <property type="entry name" value="Ku_C"/>
</dbReference>
<evidence type="ECO:0000259" key="13">
    <source>
        <dbReference type="PROSITE" id="PS50800"/>
    </source>
</evidence>
<dbReference type="InterPro" id="IPR047087">
    <property type="entry name" value="KU70_core_dom"/>
</dbReference>
<dbReference type="Gene3D" id="3.40.50.410">
    <property type="entry name" value="von Willebrand factor, type A domain"/>
    <property type="match status" value="1"/>
</dbReference>
<keyword evidence="10" id="KW-0234">DNA repair</keyword>
<dbReference type="EMBL" id="KI913956">
    <property type="protein sequence ID" value="ETW05707.1"/>
    <property type="molecule type" value="Genomic_DNA"/>
</dbReference>
<evidence type="ECO:0000313" key="14">
    <source>
        <dbReference type="EMBL" id="ETW05708.1"/>
    </source>
</evidence>
<dbReference type="InterPro" id="IPR036465">
    <property type="entry name" value="vWFA_dom_sf"/>
</dbReference>
<dbReference type="GO" id="GO:0003684">
    <property type="term" value="F:damaged DNA binding"/>
    <property type="evidence" value="ECO:0007669"/>
    <property type="project" value="InterPro"/>
</dbReference>
<dbReference type="Pfam" id="PF02037">
    <property type="entry name" value="SAP"/>
    <property type="match status" value="1"/>
</dbReference>
<evidence type="ECO:0000256" key="6">
    <source>
        <dbReference type="ARBA" id="ARBA00022806"/>
    </source>
</evidence>
<dbReference type="Pfam" id="PF03731">
    <property type="entry name" value="Ku_N"/>
    <property type="match status" value="1"/>
</dbReference>
<dbReference type="FunFam" id="2.40.290.10:FF:000001">
    <property type="entry name" value="X-ray repair cross complementing 6"/>
    <property type="match status" value="1"/>
</dbReference>
<dbReference type="PROSITE" id="PS50800">
    <property type="entry name" value="SAP"/>
    <property type="match status" value="1"/>
</dbReference>
<evidence type="ECO:0000256" key="5">
    <source>
        <dbReference type="ARBA" id="ARBA00022801"/>
    </source>
</evidence>
<protein>
    <recommendedName>
        <fullName evidence="13">SAP domain-containing protein</fullName>
    </recommendedName>
</protein>
<evidence type="ECO:0000256" key="7">
    <source>
        <dbReference type="ARBA" id="ARBA00022840"/>
    </source>
</evidence>
<dbReference type="InterPro" id="IPR036361">
    <property type="entry name" value="SAP_dom_sf"/>
</dbReference>
<feature type="compositionally biased region" description="Basic and acidic residues" evidence="12">
    <location>
        <begin position="544"/>
        <end position="554"/>
    </location>
</feature>
<organism evidence="14">
    <name type="scientific">Aphanomyces invadans</name>
    <dbReference type="NCBI Taxonomy" id="157072"/>
    <lineage>
        <taxon>Eukaryota</taxon>
        <taxon>Sar</taxon>
        <taxon>Stramenopiles</taxon>
        <taxon>Oomycota</taxon>
        <taxon>Saprolegniomycetes</taxon>
        <taxon>Saprolegniales</taxon>
        <taxon>Verrucalvaceae</taxon>
        <taxon>Aphanomyces</taxon>
    </lineage>
</organism>
<dbReference type="InterPro" id="IPR006165">
    <property type="entry name" value="Ku70"/>
</dbReference>
<reference evidence="14" key="1">
    <citation type="submission" date="2013-12" db="EMBL/GenBank/DDBJ databases">
        <title>The Genome Sequence of Aphanomyces invadans NJM9701.</title>
        <authorList>
            <consortium name="The Broad Institute Genomics Platform"/>
            <person name="Russ C."/>
            <person name="Tyler B."/>
            <person name="van West P."/>
            <person name="Dieguez-Uribeondo J."/>
            <person name="Young S.K."/>
            <person name="Zeng Q."/>
            <person name="Gargeya S."/>
            <person name="Fitzgerald M."/>
            <person name="Abouelleil A."/>
            <person name="Alvarado L."/>
            <person name="Chapman S.B."/>
            <person name="Gainer-Dewar J."/>
            <person name="Goldberg J."/>
            <person name="Griggs A."/>
            <person name="Gujja S."/>
            <person name="Hansen M."/>
            <person name="Howarth C."/>
            <person name="Imamovic A."/>
            <person name="Ireland A."/>
            <person name="Larimer J."/>
            <person name="McCowan C."/>
            <person name="Murphy C."/>
            <person name="Pearson M."/>
            <person name="Poon T.W."/>
            <person name="Priest M."/>
            <person name="Roberts A."/>
            <person name="Saif S."/>
            <person name="Shea T."/>
            <person name="Sykes S."/>
            <person name="Wortman J."/>
            <person name="Nusbaum C."/>
            <person name="Birren B."/>
        </authorList>
    </citation>
    <scope>NUCLEOTIDE SEQUENCE [LARGE SCALE GENOMIC DNA]</scope>
    <source>
        <strain evidence="14">NJM9701</strain>
    </source>
</reference>
<dbReference type="GO" id="GO:0006303">
    <property type="term" value="P:double-strand break repair via nonhomologous end joining"/>
    <property type="evidence" value="ECO:0007669"/>
    <property type="project" value="InterPro"/>
</dbReference>
<keyword evidence="3" id="KW-0547">Nucleotide-binding</keyword>
<dbReference type="Gene3D" id="4.10.970.10">
    <property type="entry name" value="Ku70, bridge and pillars"/>
    <property type="match status" value="1"/>
</dbReference>
<dbReference type="GO" id="GO:0000723">
    <property type="term" value="P:telomere maintenance"/>
    <property type="evidence" value="ECO:0007669"/>
    <property type="project" value="InterPro"/>
</dbReference>
<dbReference type="GO" id="GO:0042162">
    <property type="term" value="F:telomeric DNA binding"/>
    <property type="evidence" value="ECO:0007669"/>
    <property type="project" value="InterPro"/>
</dbReference>
<keyword evidence="11" id="KW-0539">Nucleus</keyword>
<gene>
    <name evidence="14" type="ORF">H310_03420</name>
</gene>
<keyword evidence="9" id="KW-0233">DNA recombination</keyword>
<dbReference type="InterPro" id="IPR016194">
    <property type="entry name" value="SPOC-like_C_dom_sf"/>
</dbReference>
<feature type="region of interest" description="Disordered" evidence="12">
    <location>
        <begin position="537"/>
        <end position="556"/>
    </location>
</feature>
<evidence type="ECO:0000256" key="4">
    <source>
        <dbReference type="ARBA" id="ARBA00022763"/>
    </source>
</evidence>
<dbReference type="InterPro" id="IPR003034">
    <property type="entry name" value="SAP_dom"/>
</dbReference>
<dbReference type="EMBL" id="KI913956">
    <property type="protein sequence ID" value="ETW05708.1"/>
    <property type="molecule type" value="Genomic_DNA"/>
</dbReference>
<dbReference type="GO" id="GO:0003690">
    <property type="term" value="F:double-stranded DNA binding"/>
    <property type="evidence" value="ECO:0007669"/>
    <property type="project" value="TreeGrafter"/>
</dbReference>
<evidence type="ECO:0000256" key="2">
    <source>
        <dbReference type="ARBA" id="ARBA00005240"/>
    </source>
</evidence>
<dbReference type="InterPro" id="IPR006164">
    <property type="entry name" value="DNA_bd_Ku70/Ku80"/>
</dbReference>
<keyword evidence="5" id="KW-0378">Hydrolase</keyword>
<accession>A0A024UJA0</accession>
<evidence type="ECO:0000256" key="10">
    <source>
        <dbReference type="ARBA" id="ARBA00023204"/>
    </source>
</evidence>
<dbReference type="InterPro" id="IPR027388">
    <property type="entry name" value="Ku70_bridge/pillars_dom_sf"/>
</dbReference>
<name>A0A024UJA0_9STRA</name>
<dbReference type="Pfam" id="PF02735">
    <property type="entry name" value="Ku"/>
    <property type="match status" value="1"/>
</dbReference>
<dbReference type="GO" id="GO:0005524">
    <property type="term" value="F:ATP binding"/>
    <property type="evidence" value="ECO:0007669"/>
    <property type="project" value="UniProtKB-KW"/>
</dbReference>
<comment type="subcellular location">
    <subcellularLocation>
        <location evidence="1">Nucleus</location>
    </subcellularLocation>
</comment>
<dbReference type="NCBIfam" id="TIGR00578">
    <property type="entry name" value="ku70"/>
    <property type="match status" value="1"/>
</dbReference>
<dbReference type="SUPFAM" id="SSF53300">
    <property type="entry name" value="vWA-like"/>
    <property type="match status" value="1"/>
</dbReference>
<dbReference type="Gene3D" id="2.40.290.10">
    <property type="match status" value="1"/>
</dbReference>
<dbReference type="GO" id="GO:0006310">
    <property type="term" value="P:DNA recombination"/>
    <property type="evidence" value="ECO:0007669"/>
    <property type="project" value="UniProtKB-KW"/>
</dbReference>
<dbReference type="SUPFAM" id="SSF100939">
    <property type="entry name" value="SPOC domain-like"/>
    <property type="match status" value="1"/>
</dbReference>
<dbReference type="eggNOG" id="KOG2327">
    <property type="taxonomic scope" value="Eukaryota"/>
</dbReference>
<dbReference type="VEuPathDB" id="FungiDB:H310_03420"/>
<proteinExistence type="inferred from homology"/>
<dbReference type="AlphaFoldDB" id="A0A024UJA0"/>
<dbReference type="SUPFAM" id="SSF68906">
    <property type="entry name" value="SAP domain"/>
    <property type="match status" value="1"/>
</dbReference>
<dbReference type="GeneID" id="20080470"/>
<keyword evidence="8" id="KW-0238">DNA-binding</keyword>
<dbReference type="RefSeq" id="XP_008865485.1">
    <property type="nucleotide sequence ID" value="XM_008867263.1"/>
</dbReference>
<dbReference type="GO" id="GO:0003678">
    <property type="term" value="F:DNA helicase activity"/>
    <property type="evidence" value="ECO:0007669"/>
    <property type="project" value="InterPro"/>
</dbReference>
<dbReference type="PANTHER" id="PTHR12604:SF2">
    <property type="entry name" value="X-RAY REPAIR CROSS-COMPLEMENTING PROTEIN 6"/>
    <property type="match status" value="1"/>
</dbReference>
<dbReference type="OrthoDB" id="3249161at2759"/>
<evidence type="ECO:0000256" key="1">
    <source>
        <dbReference type="ARBA" id="ARBA00004123"/>
    </source>
</evidence>
<dbReference type="GO" id="GO:0016787">
    <property type="term" value="F:hydrolase activity"/>
    <property type="evidence" value="ECO:0007669"/>
    <property type="project" value="UniProtKB-KW"/>
</dbReference>
<dbReference type="Gene3D" id="1.10.720.30">
    <property type="entry name" value="SAP domain"/>
    <property type="match status" value="1"/>
</dbReference>
<evidence type="ECO:0000256" key="8">
    <source>
        <dbReference type="ARBA" id="ARBA00023125"/>
    </source>
</evidence>
<dbReference type="RefSeq" id="XP_008865484.1">
    <property type="nucleotide sequence ID" value="XM_008867262.1"/>
</dbReference>
<keyword evidence="4" id="KW-0227">DNA damage</keyword>
<dbReference type="PANTHER" id="PTHR12604">
    <property type="entry name" value="KU AUTOANTIGEN DNA HELICASE"/>
    <property type="match status" value="1"/>
</dbReference>
<dbReference type="InterPro" id="IPR005161">
    <property type="entry name" value="Ku_N"/>
</dbReference>
<dbReference type="Pfam" id="PF03730">
    <property type="entry name" value="Ku_C"/>
    <property type="match status" value="1"/>
</dbReference>
<dbReference type="SMART" id="SM00559">
    <property type="entry name" value="Ku78"/>
    <property type="match status" value="1"/>
</dbReference>
<sequence length="612" mass="68642">MAFEWSNEEESYVPVESPGRDALIVLIDVRRSIFDLSDDPSKTWFQTCIDMLVRYLKSKVIANDNSLLGVCFFGTKQVKNINSLDHVYELQEIGYPSARRIKQLTELVSPKFNFEREFGSMASTDQVSLSNALWHCSLAFANAGLKKQDTQTIWILTNSDDPSAGNADERNRIHEQFKNQLELHRTLNLFHMPPSSTSSFDLSSFYHTMFYDASNATAPDTADGLAKQAAFAIHTYEDMMEESLRKRYRKRRLATLRFSITKTVKLSVEVYALRVRQMKPSPVHLDAETNVPLQSVTKWLCNHTGSFLTSDQINTYLPYGGHRVYLTKDDMVQIKRFDAAGVQLLGFEPTSVLRLHENVRPPYFLFPTDEDIAGSSAAFVALHRSMTTKDKVAVCRFSMRDNSPPRVAALLAQDEVNDDQGQVQPMGFQVIFLPFLDDIRPLRAPQQQATSTQVDAACQVIRSLTLSTMPSFQNPELQKHYASIQALALDEDVLAFDDKDDSTLPDAAGFARKKVVAAVEAFKEACGGDELHKESVKRKAAAAPKREKNKVTKTEDDDVDCSVETYKTLAASGVLAKKTVVELKRFLSQHGLSTAGKKADLLATAMEFLQTQ</sequence>
<dbReference type="SMART" id="SM00513">
    <property type="entry name" value="SAP"/>
    <property type="match status" value="1"/>
</dbReference>
<dbReference type="PIRSF" id="PIRSF003033">
    <property type="entry name" value="Ku70"/>
    <property type="match status" value="1"/>
</dbReference>
<evidence type="ECO:0000256" key="9">
    <source>
        <dbReference type="ARBA" id="ARBA00023172"/>
    </source>
</evidence>
<dbReference type="GO" id="GO:0043564">
    <property type="term" value="C:Ku70:Ku80 complex"/>
    <property type="evidence" value="ECO:0007669"/>
    <property type="project" value="InterPro"/>
</dbReference>
<keyword evidence="7" id="KW-0067">ATP-binding</keyword>
<evidence type="ECO:0000256" key="3">
    <source>
        <dbReference type="ARBA" id="ARBA00022741"/>
    </source>
</evidence>
<feature type="domain" description="SAP" evidence="13">
    <location>
        <begin position="575"/>
        <end position="609"/>
    </location>
</feature>
<dbReference type="Gene3D" id="1.10.1600.10">
    <property type="match status" value="1"/>
</dbReference>
<comment type="similarity">
    <text evidence="2">Belongs to the ku70 family.</text>
</comment>
<dbReference type="CDD" id="cd00788">
    <property type="entry name" value="KU70"/>
    <property type="match status" value="1"/>
</dbReference>
<evidence type="ECO:0000256" key="12">
    <source>
        <dbReference type="SAM" id="MobiDB-lite"/>
    </source>
</evidence>